<keyword evidence="2" id="KW-1185">Reference proteome</keyword>
<sequence length="97" mass="10244">MSGPIRYEFGALGDGQTQLAASANQIGAEKDAWRQTVGLTMESWLDGAGSMFGELNAIWDKATMATNDFQMELSAKVGMAQANGQQALDTAKRAVSG</sequence>
<dbReference type="EMBL" id="JBHSIS010000024">
    <property type="protein sequence ID" value="MFC4858802.1"/>
    <property type="molecule type" value="Genomic_DNA"/>
</dbReference>
<evidence type="ECO:0000313" key="2">
    <source>
        <dbReference type="Proteomes" id="UP001595859"/>
    </source>
</evidence>
<dbReference type="InterPro" id="IPR036689">
    <property type="entry name" value="ESAT-6-like_sf"/>
</dbReference>
<dbReference type="Gene3D" id="1.10.287.1060">
    <property type="entry name" value="ESAT-6-like"/>
    <property type="match status" value="1"/>
</dbReference>
<gene>
    <name evidence="1" type="ORF">ACFPCV_35355</name>
</gene>
<name>A0ABV9SAN1_9PSEU</name>
<dbReference type="SUPFAM" id="SSF140453">
    <property type="entry name" value="EsxAB dimer-like"/>
    <property type="match status" value="1"/>
</dbReference>
<reference evidence="2" key="1">
    <citation type="journal article" date="2019" name="Int. J. Syst. Evol. Microbiol.">
        <title>The Global Catalogue of Microorganisms (GCM) 10K type strain sequencing project: providing services to taxonomists for standard genome sequencing and annotation.</title>
        <authorList>
            <consortium name="The Broad Institute Genomics Platform"/>
            <consortium name="The Broad Institute Genome Sequencing Center for Infectious Disease"/>
            <person name="Wu L."/>
            <person name="Ma J."/>
        </authorList>
    </citation>
    <scope>NUCLEOTIDE SEQUENCE [LARGE SCALE GENOMIC DNA]</scope>
    <source>
        <strain evidence="2">ZS-22-S1</strain>
    </source>
</reference>
<protein>
    <recommendedName>
        <fullName evidence="3">WXG100 family type VII secretion target</fullName>
    </recommendedName>
</protein>
<accession>A0ABV9SAN1</accession>
<evidence type="ECO:0000313" key="1">
    <source>
        <dbReference type="EMBL" id="MFC4858802.1"/>
    </source>
</evidence>
<dbReference type="RefSeq" id="WP_378061475.1">
    <property type="nucleotide sequence ID" value="NZ_JBHSIS010000024.1"/>
</dbReference>
<evidence type="ECO:0008006" key="3">
    <source>
        <dbReference type="Google" id="ProtNLM"/>
    </source>
</evidence>
<proteinExistence type="predicted"/>
<comment type="caution">
    <text evidence="1">The sequence shown here is derived from an EMBL/GenBank/DDBJ whole genome shotgun (WGS) entry which is preliminary data.</text>
</comment>
<dbReference type="Proteomes" id="UP001595859">
    <property type="component" value="Unassembled WGS sequence"/>
</dbReference>
<organism evidence="1 2">
    <name type="scientific">Actinophytocola glycyrrhizae</name>
    <dbReference type="NCBI Taxonomy" id="2044873"/>
    <lineage>
        <taxon>Bacteria</taxon>
        <taxon>Bacillati</taxon>
        <taxon>Actinomycetota</taxon>
        <taxon>Actinomycetes</taxon>
        <taxon>Pseudonocardiales</taxon>
        <taxon>Pseudonocardiaceae</taxon>
    </lineage>
</organism>